<sequence length="127" mass="14543">MHISSDPQDVMQILVRVPETSILRSGGSLKDRLALFCADHKSPDHVDVRNRVCLEALGCSRRATFGDPETRSALVCKEHRKPWHIDLTSKRCTFGNCTRRASFGNSSLLFCLRHKQALHQNLRYLRR</sequence>
<dbReference type="InterPro" id="IPR043822">
    <property type="entry name" value="EsV_1_7_cys"/>
</dbReference>
<dbReference type="Pfam" id="PF19114">
    <property type="entry name" value="EsV_1_7_cys"/>
    <property type="match status" value="3"/>
</dbReference>
<dbReference type="EMBL" id="JH992984">
    <property type="protein sequence ID" value="EKX48664.1"/>
    <property type="molecule type" value="Genomic_DNA"/>
</dbReference>
<accession>L1JKK3</accession>
<reference evidence="3" key="2">
    <citation type="submission" date="2012-11" db="EMBL/GenBank/DDBJ databases">
        <authorList>
            <person name="Kuo A."/>
            <person name="Curtis B.A."/>
            <person name="Tanifuji G."/>
            <person name="Burki F."/>
            <person name="Gruber A."/>
            <person name="Irimia M."/>
            <person name="Maruyama S."/>
            <person name="Arias M.C."/>
            <person name="Ball S.G."/>
            <person name="Gile G.H."/>
            <person name="Hirakawa Y."/>
            <person name="Hopkins J.F."/>
            <person name="Rensing S.A."/>
            <person name="Schmutz J."/>
            <person name="Symeonidi A."/>
            <person name="Elias M."/>
            <person name="Eveleigh R.J."/>
            <person name="Herman E.K."/>
            <person name="Klute M.J."/>
            <person name="Nakayama T."/>
            <person name="Obornik M."/>
            <person name="Reyes-Prieto A."/>
            <person name="Armbrust E.V."/>
            <person name="Aves S.J."/>
            <person name="Beiko R.G."/>
            <person name="Coutinho P."/>
            <person name="Dacks J.B."/>
            <person name="Durnford D.G."/>
            <person name="Fast N.M."/>
            <person name="Green B.R."/>
            <person name="Grisdale C."/>
            <person name="Hempe F."/>
            <person name="Henrissat B."/>
            <person name="Hoppner M.P."/>
            <person name="Ishida K.-I."/>
            <person name="Kim E."/>
            <person name="Koreny L."/>
            <person name="Kroth P.G."/>
            <person name="Liu Y."/>
            <person name="Malik S.-B."/>
            <person name="Maier U.G."/>
            <person name="McRose D."/>
            <person name="Mock T."/>
            <person name="Neilson J.A."/>
            <person name="Onodera N.T."/>
            <person name="Poole A.M."/>
            <person name="Pritham E.J."/>
            <person name="Richards T.A."/>
            <person name="Rocap G."/>
            <person name="Roy S.W."/>
            <person name="Sarai C."/>
            <person name="Schaack S."/>
            <person name="Shirato S."/>
            <person name="Slamovits C.H."/>
            <person name="Spencer D.F."/>
            <person name="Suzuki S."/>
            <person name="Worden A.Z."/>
            <person name="Zauner S."/>
            <person name="Barry K."/>
            <person name="Bell C."/>
            <person name="Bharti A.K."/>
            <person name="Crow J.A."/>
            <person name="Grimwood J."/>
            <person name="Kramer R."/>
            <person name="Lindquist E."/>
            <person name="Lucas S."/>
            <person name="Salamov A."/>
            <person name="McFadden G.I."/>
            <person name="Lane C.E."/>
            <person name="Keeling P.J."/>
            <person name="Gray M.W."/>
            <person name="Grigoriev I.V."/>
            <person name="Archibald J.M."/>
        </authorList>
    </citation>
    <scope>NUCLEOTIDE SEQUENCE</scope>
    <source>
        <strain evidence="3">CCMP2712</strain>
    </source>
</reference>
<dbReference type="SMART" id="SM01425">
    <property type="entry name" value="EsV_1_7"/>
    <property type="match status" value="3"/>
</dbReference>
<dbReference type="RefSeq" id="XP_005835644.1">
    <property type="nucleotide sequence ID" value="XM_005835587.1"/>
</dbReference>
<name>L1JKK3_GUITC</name>
<reference evidence="1 3" key="1">
    <citation type="journal article" date="2012" name="Nature">
        <title>Algal genomes reveal evolutionary mosaicism and the fate of nucleomorphs.</title>
        <authorList>
            <consortium name="DOE Joint Genome Institute"/>
            <person name="Curtis B.A."/>
            <person name="Tanifuji G."/>
            <person name="Burki F."/>
            <person name="Gruber A."/>
            <person name="Irimia M."/>
            <person name="Maruyama S."/>
            <person name="Arias M.C."/>
            <person name="Ball S.G."/>
            <person name="Gile G.H."/>
            <person name="Hirakawa Y."/>
            <person name="Hopkins J.F."/>
            <person name="Kuo A."/>
            <person name="Rensing S.A."/>
            <person name="Schmutz J."/>
            <person name="Symeonidi A."/>
            <person name="Elias M."/>
            <person name="Eveleigh R.J."/>
            <person name="Herman E.K."/>
            <person name="Klute M.J."/>
            <person name="Nakayama T."/>
            <person name="Obornik M."/>
            <person name="Reyes-Prieto A."/>
            <person name="Armbrust E.V."/>
            <person name="Aves S.J."/>
            <person name="Beiko R.G."/>
            <person name="Coutinho P."/>
            <person name="Dacks J.B."/>
            <person name="Durnford D.G."/>
            <person name="Fast N.M."/>
            <person name="Green B.R."/>
            <person name="Grisdale C.J."/>
            <person name="Hempel F."/>
            <person name="Henrissat B."/>
            <person name="Hoppner M.P."/>
            <person name="Ishida K."/>
            <person name="Kim E."/>
            <person name="Koreny L."/>
            <person name="Kroth P.G."/>
            <person name="Liu Y."/>
            <person name="Malik S.B."/>
            <person name="Maier U.G."/>
            <person name="McRose D."/>
            <person name="Mock T."/>
            <person name="Neilson J.A."/>
            <person name="Onodera N.T."/>
            <person name="Poole A.M."/>
            <person name="Pritham E.J."/>
            <person name="Richards T.A."/>
            <person name="Rocap G."/>
            <person name="Roy S.W."/>
            <person name="Sarai C."/>
            <person name="Schaack S."/>
            <person name="Shirato S."/>
            <person name="Slamovits C.H."/>
            <person name="Spencer D.F."/>
            <person name="Suzuki S."/>
            <person name="Worden A.Z."/>
            <person name="Zauner S."/>
            <person name="Barry K."/>
            <person name="Bell C."/>
            <person name="Bharti A.K."/>
            <person name="Crow J.A."/>
            <person name="Grimwood J."/>
            <person name="Kramer R."/>
            <person name="Lindquist E."/>
            <person name="Lucas S."/>
            <person name="Salamov A."/>
            <person name="McFadden G.I."/>
            <person name="Lane C.E."/>
            <person name="Keeling P.J."/>
            <person name="Gray M.W."/>
            <person name="Grigoriev I.V."/>
            <person name="Archibald J.M."/>
        </authorList>
    </citation>
    <scope>NUCLEOTIDE SEQUENCE</scope>
    <source>
        <strain evidence="1 3">CCMP2712</strain>
    </source>
</reference>
<dbReference type="AlphaFoldDB" id="L1JKK3"/>
<dbReference type="KEGG" id="gtt:GUITHDRAFT_105299"/>
<keyword evidence="3" id="KW-1185">Reference proteome</keyword>
<proteinExistence type="predicted"/>
<evidence type="ECO:0000313" key="3">
    <source>
        <dbReference type="Proteomes" id="UP000011087"/>
    </source>
</evidence>
<evidence type="ECO:0000313" key="2">
    <source>
        <dbReference type="EnsemblProtists" id="EKX48664"/>
    </source>
</evidence>
<evidence type="ECO:0000313" key="1">
    <source>
        <dbReference type="EMBL" id="EKX48664.1"/>
    </source>
</evidence>
<reference evidence="2" key="3">
    <citation type="submission" date="2016-03" db="UniProtKB">
        <authorList>
            <consortium name="EnsemblProtists"/>
        </authorList>
    </citation>
    <scope>IDENTIFICATION</scope>
</reference>
<organism evidence="1">
    <name type="scientific">Guillardia theta (strain CCMP2712)</name>
    <name type="common">Cryptophyte</name>
    <dbReference type="NCBI Taxonomy" id="905079"/>
    <lineage>
        <taxon>Eukaryota</taxon>
        <taxon>Cryptophyceae</taxon>
        <taxon>Pyrenomonadales</taxon>
        <taxon>Geminigeraceae</taxon>
        <taxon>Guillardia</taxon>
    </lineage>
</organism>
<gene>
    <name evidence="1" type="ORF">GUITHDRAFT_105299</name>
</gene>
<dbReference type="Proteomes" id="UP000011087">
    <property type="component" value="Unassembled WGS sequence"/>
</dbReference>
<dbReference type="OrthoDB" id="10401107at2759"/>
<dbReference type="HOGENOM" id="CLU_1974749_0_0_1"/>
<dbReference type="PaxDb" id="55529-EKX48664"/>
<dbReference type="EnsemblProtists" id="EKX48664">
    <property type="protein sequence ID" value="EKX48664"/>
    <property type="gene ID" value="GUITHDRAFT_105299"/>
</dbReference>
<protein>
    <submittedName>
        <fullName evidence="1 2">Uncharacterized protein</fullName>
    </submittedName>
</protein>
<dbReference type="OMA" id="MINVHSK"/>
<dbReference type="GeneID" id="17305482"/>